<evidence type="ECO:0000256" key="1">
    <source>
        <dbReference type="ARBA" id="ARBA00022737"/>
    </source>
</evidence>
<proteinExistence type="predicted"/>
<accession>A0A1X7TY24</accession>
<dbReference type="AlphaFoldDB" id="A0A1X7TY24"/>
<dbReference type="InterPro" id="IPR001258">
    <property type="entry name" value="NHL_repeat"/>
</dbReference>
<protein>
    <recommendedName>
        <fullName evidence="4">6-bladed beta-propeller</fullName>
    </recommendedName>
</protein>
<dbReference type="InterPro" id="IPR011042">
    <property type="entry name" value="6-blade_b-propeller_TolB-like"/>
</dbReference>
<evidence type="ECO:0000313" key="3">
    <source>
        <dbReference type="EnsemblMetazoa" id="Aqu2.1.20192_001"/>
    </source>
</evidence>
<organism evidence="3">
    <name type="scientific">Amphimedon queenslandica</name>
    <name type="common">Sponge</name>
    <dbReference type="NCBI Taxonomy" id="400682"/>
    <lineage>
        <taxon>Eukaryota</taxon>
        <taxon>Metazoa</taxon>
        <taxon>Porifera</taxon>
        <taxon>Demospongiae</taxon>
        <taxon>Heteroscleromorpha</taxon>
        <taxon>Haplosclerida</taxon>
        <taxon>Niphatidae</taxon>
        <taxon>Amphimedon</taxon>
    </lineage>
</organism>
<dbReference type="EnsemblMetazoa" id="Aqu2.1.20192_001">
    <property type="protein sequence ID" value="Aqu2.1.20192_001"/>
    <property type="gene ID" value="Aqu2.1.20192"/>
</dbReference>
<dbReference type="Pfam" id="PF01436">
    <property type="entry name" value="NHL"/>
    <property type="match status" value="1"/>
</dbReference>
<reference evidence="3" key="1">
    <citation type="submission" date="2017-05" db="UniProtKB">
        <authorList>
            <consortium name="EnsemblMetazoa"/>
        </authorList>
    </citation>
    <scope>IDENTIFICATION</scope>
</reference>
<evidence type="ECO:0008006" key="4">
    <source>
        <dbReference type="Google" id="ProtNLM"/>
    </source>
</evidence>
<dbReference type="InParanoid" id="A0A1X7TY24"/>
<keyword evidence="1" id="KW-0677">Repeat</keyword>
<evidence type="ECO:0000256" key="2">
    <source>
        <dbReference type="PROSITE-ProRule" id="PRU00504"/>
    </source>
</evidence>
<dbReference type="Gene3D" id="2.120.10.30">
    <property type="entry name" value="TolB, C-terminal domain"/>
    <property type="match status" value="1"/>
</dbReference>
<feature type="repeat" description="NHL" evidence="2">
    <location>
        <begin position="1"/>
        <end position="38"/>
    </location>
</feature>
<name>A0A1X7TY24_AMPQE</name>
<dbReference type="SUPFAM" id="SSF101898">
    <property type="entry name" value="NHL repeat"/>
    <property type="match status" value="1"/>
</dbReference>
<sequence>RGSANGQFQYPRDIAINSQGLVYVADANNHRIQKFSPDGK</sequence>
<dbReference type="PROSITE" id="PS51125">
    <property type="entry name" value="NHL"/>
    <property type="match status" value="1"/>
</dbReference>